<evidence type="ECO:0000313" key="7">
    <source>
        <dbReference type="EMBL" id="QPK83771.1"/>
    </source>
</evidence>
<evidence type="ECO:0000256" key="2">
    <source>
        <dbReference type="ARBA" id="ARBA00022801"/>
    </source>
</evidence>
<evidence type="ECO:0000259" key="6">
    <source>
        <dbReference type="Pfam" id="PF11574"/>
    </source>
</evidence>
<dbReference type="KEGG" id="cqn:G7Y29_02960"/>
<feature type="domain" description="Resuscitation-promoting factor Rpf1 C-terminal" evidence="6">
    <location>
        <begin position="116"/>
        <end position="201"/>
    </location>
</feature>
<keyword evidence="2" id="KW-0378">Hydrolase</keyword>
<dbReference type="Proteomes" id="UP000594586">
    <property type="component" value="Chromosome"/>
</dbReference>
<dbReference type="SUPFAM" id="SSF53955">
    <property type="entry name" value="Lysozyme-like"/>
    <property type="match status" value="1"/>
</dbReference>
<dbReference type="Gene3D" id="1.10.1200.100">
    <property type="entry name" value="conserved protein domain from corynebacterium diphtheriae"/>
    <property type="match status" value="1"/>
</dbReference>
<evidence type="ECO:0000259" key="5">
    <source>
        <dbReference type="Pfam" id="PF06737"/>
    </source>
</evidence>
<gene>
    <name evidence="7" type="ORF">G7Y29_02960</name>
</gene>
<dbReference type="GO" id="GO:0016787">
    <property type="term" value="F:hydrolase activity"/>
    <property type="evidence" value="ECO:0007669"/>
    <property type="project" value="UniProtKB-KW"/>
</dbReference>
<feature type="compositionally biased region" description="Low complexity" evidence="3">
    <location>
        <begin position="126"/>
        <end position="145"/>
    </location>
</feature>
<organism evidence="7 8">
    <name type="scientific">Corynebacterium qintianiae</name>
    <dbReference type="NCBI Taxonomy" id="2709392"/>
    <lineage>
        <taxon>Bacteria</taxon>
        <taxon>Bacillati</taxon>
        <taxon>Actinomycetota</taxon>
        <taxon>Actinomycetes</taxon>
        <taxon>Mycobacteriales</taxon>
        <taxon>Corynebacteriaceae</taxon>
        <taxon>Corynebacterium</taxon>
    </lineage>
</organism>
<keyword evidence="4" id="KW-0732">Signal</keyword>
<dbReference type="Gene3D" id="1.10.530.10">
    <property type="match status" value="1"/>
</dbReference>
<comment type="similarity">
    <text evidence="1">Belongs to the transglycosylase family. Rpf subfamily.</text>
</comment>
<protein>
    <submittedName>
        <fullName evidence="7">DUF3235 domain-containing protein</fullName>
    </submittedName>
</protein>
<feature type="signal peptide" evidence="4">
    <location>
        <begin position="1"/>
        <end position="35"/>
    </location>
</feature>
<dbReference type="InterPro" id="IPR023346">
    <property type="entry name" value="Lysozyme-like_dom_sf"/>
</dbReference>
<reference evidence="7 8" key="1">
    <citation type="submission" date="2020-11" db="EMBL/GenBank/DDBJ databases">
        <title>Corynebacterium sp. MC1420.</title>
        <authorList>
            <person name="Zhou J."/>
        </authorList>
    </citation>
    <scope>NUCLEOTIDE SEQUENCE [LARGE SCALE GENOMIC DNA]</scope>
    <source>
        <strain evidence="7 8">MC1420</strain>
    </source>
</reference>
<dbReference type="RefSeq" id="WP_165001908.1">
    <property type="nucleotide sequence ID" value="NZ_CP064955.1"/>
</dbReference>
<feature type="chain" id="PRO_5032381783" evidence="4">
    <location>
        <begin position="36"/>
        <end position="217"/>
    </location>
</feature>
<name>A0A7T0KNW9_9CORY</name>
<accession>A0A7T0KNW9</accession>
<dbReference type="Pfam" id="PF11574">
    <property type="entry name" value="Rpf1_C"/>
    <property type="match status" value="1"/>
</dbReference>
<sequence>MGRHTKQTASFAKKALAGTAAAAALTGIMAPAASAAPDSDWDRLAQCEAGGNWNINTGNGYSGGLQFSASTWRAYGGGDFAPYAYQATREQQIIVGERTLAGQGWGAWPACSARLGLNSAPSNRDAQAAPAPAPASSAPVEASAETSAQPEALQVDALYKAIAANLNNYNLAVPVQIQTTYAANRNDYNGFYLANKTLIDAILAGDINAVIAQVTGR</sequence>
<dbReference type="EMBL" id="CP064955">
    <property type="protein sequence ID" value="QPK83771.1"/>
    <property type="molecule type" value="Genomic_DNA"/>
</dbReference>
<dbReference type="AlphaFoldDB" id="A0A7T0KNW9"/>
<dbReference type="InterPro" id="IPR044905">
    <property type="entry name" value="Rpf1_C_sf"/>
</dbReference>
<dbReference type="CDD" id="cd13925">
    <property type="entry name" value="RPF"/>
    <property type="match status" value="1"/>
</dbReference>
<evidence type="ECO:0000256" key="3">
    <source>
        <dbReference type="SAM" id="MobiDB-lite"/>
    </source>
</evidence>
<dbReference type="InterPro" id="IPR021630">
    <property type="entry name" value="Rpf1_C"/>
</dbReference>
<dbReference type="InterPro" id="IPR010618">
    <property type="entry name" value="RPF"/>
</dbReference>
<evidence type="ECO:0000313" key="8">
    <source>
        <dbReference type="Proteomes" id="UP000594586"/>
    </source>
</evidence>
<evidence type="ECO:0000256" key="1">
    <source>
        <dbReference type="ARBA" id="ARBA00010830"/>
    </source>
</evidence>
<feature type="domain" description="Resuscitation-promoting factor core lysozyme-like" evidence="5">
    <location>
        <begin position="35"/>
        <end position="111"/>
    </location>
</feature>
<proteinExistence type="inferred from homology"/>
<keyword evidence="8" id="KW-1185">Reference proteome</keyword>
<feature type="region of interest" description="Disordered" evidence="3">
    <location>
        <begin position="122"/>
        <end position="145"/>
    </location>
</feature>
<dbReference type="Pfam" id="PF06737">
    <property type="entry name" value="Transglycosylas"/>
    <property type="match status" value="1"/>
</dbReference>
<evidence type="ECO:0000256" key="4">
    <source>
        <dbReference type="SAM" id="SignalP"/>
    </source>
</evidence>